<protein>
    <submittedName>
        <fullName evidence="4">DOMON domain-containing protein</fullName>
    </submittedName>
</protein>
<dbReference type="WBParaSite" id="SBAD_0001004001-mRNA-1">
    <property type="protein sequence ID" value="SBAD_0001004001-mRNA-1"/>
    <property type="gene ID" value="SBAD_0001004001"/>
</dbReference>
<dbReference type="SMART" id="SM00664">
    <property type="entry name" value="DoH"/>
    <property type="match status" value="1"/>
</dbReference>
<dbReference type="GO" id="GO:0099072">
    <property type="term" value="P:regulation of postsynaptic membrane neurotransmitter receptor levels"/>
    <property type="evidence" value="ECO:0007669"/>
    <property type="project" value="TreeGrafter"/>
</dbReference>
<dbReference type="AlphaFoldDB" id="A0A183J1E4"/>
<dbReference type="EMBL" id="UZAM01013044">
    <property type="protein sequence ID" value="VDP25049.1"/>
    <property type="molecule type" value="Genomic_DNA"/>
</dbReference>
<dbReference type="PANTHER" id="PTHR46902:SF1">
    <property type="entry name" value="DOMON DOMAIN-CONTAINING PROTEIN FRRS1L"/>
    <property type="match status" value="1"/>
</dbReference>
<evidence type="ECO:0000313" key="2">
    <source>
        <dbReference type="EMBL" id="VDP25049.1"/>
    </source>
</evidence>
<dbReference type="CDD" id="cd09628">
    <property type="entry name" value="DOMON_SDR_2_like"/>
    <property type="match status" value="1"/>
</dbReference>
<dbReference type="GO" id="GO:1900449">
    <property type="term" value="P:regulation of glutamate receptor signaling pathway"/>
    <property type="evidence" value="ECO:0007669"/>
    <property type="project" value="InterPro"/>
</dbReference>
<evidence type="ECO:0000259" key="1">
    <source>
        <dbReference type="PROSITE" id="PS50836"/>
    </source>
</evidence>
<dbReference type="PANTHER" id="PTHR46902">
    <property type="entry name" value="DOMON DOMAIN-CONTAINING PROTEIN FRRS1L"/>
    <property type="match status" value="1"/>
</dbReference>
<dbReference type="OrthoDB" id="6372137at2759"/>
<reference evidence="4" key="1">
    <citation type="submission" date="2016-06" db="UniProtKB">
        <authorList>
            <consortium name="WormBaseParasite"/>
        </authorList>
    </citation>
    <scope>IDENTIFICATION</scope>
</reference>
<name>A0A183J1E4_9BILA</name>
<keyword evidence="3" id="KW-1185">Reference proteome</keyword>
<dbReference type="Proteomes" id="UP000270296">
    <property type="component" value="Unassembled WGS sequence"/>
</dbReference>
<accession>A0A183J1E4</accession>
<evidence type="ECO:0000313" key="4">
    <source>
        <dbReference type="WBParaSite" id="SBAD_0001004001-mRNA-1"/>
    </source>
</evidence>
<dbReference type="PROSITE" id="PS50836">
    <property type="entry name" value="DOMON"/>
    <property type="match status" value="1"/>
</dbReference>
<proteinExistence type="predicted"/>
<evidence type="ECO:0000313" key="3">
    <source>
        <dbReference type="Proteomes" id="UP000270296"/>
    </source>
</evidence>
<reference evidence="2 3" key="2">
    <citation type="submission" date="2018-11" db="EMBL/GenBank/DDBJ databases">
        <authorList>
            <consortium name="Pathogen Informatics"/>
        </authorList>
    </citation>
    <scope>NUCLEOTIDE SEQUENCE [LARGE SCALE GENOMIC DNA]</scope>
</reference>
<organism evidence="4">
    <name type="scientific">Soboliphyme baturini</name>
    <dbReference type="NCBI Taxonomy" id="241478"/>
    <lineage>
        <taxon>Eukaryota</taxon>
        <taxon>Metazoa</taxon>
        <taxon>Ecdysozoa</taxon>
        <taxon>Nematoda</taxon>
        <taxon>Enoplea</taxon>
        <taxon>Dorylaimia</taxon>
        <taxon>Dioctophymatida</taxon>
        <taxon>Dioctophymatoidea</taxon>
        <taxon>Soboliphymatidae</taxon>
        <taxon>Soboliphyme</taxon>
    </lineage>
</organism>
<sequence>MPLSIQAVAWNLEAISFDDCNKTKSCLFSPANCDPAVNCVTILTFKPEQDYVDFEASTVELAQGPLDSKYIAVGFSDDQEMGDDSVTYCQYQAHDNSVSVALGFNLGHAVNVPIGNEDTVSLLEGGVINSTLVCRFRQKIIPTKKSKYIRPLNESYFLFLTTGPVMPDGKLTVHALDHDMDNFPYISDHKINLVALGGAIANAEPYVSEHTTAKTILKKTHGKLKSTVFISKQRLISQ</sequence>
<dbReference type="Pfam" id="PF03351">
    <property type="entry name" value="DOMON"/>
    <property type="match status" value="1"/>
</dbReference>
<dbReference type="InterPro" id="IPR005018">
    <property type="entry name" value="DOMON_domain"/>
</dbReference>
<dbReference type="InterPro" id="IPR042789">
    <property type="entry name" value="FRRS1L"/>
</dbReference>
<feature type="domain" description="DOMON" evidence="1">
    <location>
        <begin position="37"/>
        <end position="163"/>
    </location>
</feature>
<gene>
    <name evidence="2" type="ORF">SBAD_LOCUS9692</name>
</gene>